<dbReference type="WBParaSite" id="ACOC_0000388001-mRNA-1">
    <property type="protein sequence ID" value="ACOC_0000388001-mRNA-1"/>
    <property type="gene ID" value="ACOC_0000388001"/>
</dbReference>
<dbReference type="Proteomes" id="UP000267027">
    <property type="component" value="Unassembled WGS sequence"/>
</dbReference>
<dbReference type="PANTHER" id="PTHR22898">
    <property type="entry name" value="UNCHARACTERIZED GLYCOSOL TRANSFERASE-RELATED"/>
    <property type="match status" value="1"/>
</dbReference>
<proteinExistence type="predicted"/>
<evidence type="ECO:0000313" key="2">
    <source>
        <dbReference type="Proteomes" id="UP000267027"/>
    </source>
</evidence>
<evidence type="ECO:0000313" key="3">
    <source>
        <dbReference type="WBParaSite" id="ACOC_0000388001-mRNA-1"/>
    </source>
</evidence>
<dbReference type="OrthoDB" id="5815225at2759"/>
<protein>
    <submittedName>
        <fullName evidence="3">L-Fucosyltransferase</fullName>
    </submittedName>
</protein>
<reference evidence="3" key="1">
    <citation type="submission" date="2017-02" db="UniProtKB">
        <authorList>
            <consortium name="WormBaseParasite"/>
        </authorList>
    </citation>
    <scope>IDENTIFICATION</scope>
</reference>
<accession>A0A0R3PHQ3</accession>
<keyword evidence="2" id="KW-1185">Reference proteome</keyword>
<organism evidence="3">
    <name type="scientific">Angiostrongylus costaricensis</name>
    <name type="common">Nematode worm</name>
    <dbReference type="NCBI Taxonomy" id="334426"/>
    <lineage>
        <taxon>Eukaryota</taxon>
        <taxon>Metazoa</taxon>
        <taxon>Ecdysozoa</taxon>
        <taxon>Nematoda</taxon>
        <taxon>Chromadorea</taxon>
        <taxon>Rhabditida</taxon>
        <taxon>Rhabditina</taxon>
        <taxon>Rhabditomorpha</taxon>
        <taxon>Strongyloidea</taxon>
        <taxon>Metastrongylidae</taxon>
        <taxon>Angiostrongylus</taxon>
    </lineage>
</organism>
<dbReference type="STRING" id="334426.A0A0R3PHQ3"/>
<sequence length="184" mass="21960">MLPELHQILEFSRHIQQIGDDMLRRMNMFDFIFLFSFFHHKCMLLVRRNYLSDWLVFLSSNSTVMCSHIRRKDFVDLNVASDFNRSVHDIHEIARQRVTHTFLEISEVRYSKNSEEVDFYLASRMCSAFLITAPTSTFGWWLAFFIPNQNAVFYSNDNRSMGDKVIRKDLFLYEFVSCFSVLSY</sequence>
<dbReference type="AlphaFoldDB" id="A0A0R3PHQ3"/>
<gene>
    <name evidence="1" type="ORF">ACOC_LOCUS3881</name>
</gene>
<dbReference type="PANTHER" id="PTHR22898:SF3">
    <property type="entry name" value="ALPHA-1,2-FUCOSYLTRANSFERASE-RELATED"/>
    <property type="match status" value="1"/>
</dbReference>
<dbReference type="InterPro" id="IPR052501">
    <property type="entry name" value="Alpha-1-2_FucT"/>
</dbReference>
<reference evidence="1 2" key="2">
    <citation type="submission" date="2018-11" db="EMBL/GenBank/DDBJ databases">
        <authorList>
            <consortium name="Pathogen Informatics"/>
        </authorList>
    </citation>
    <scope>NUCLEOTIDE SEQUENCE [LARGE SCALE GENOMIC DNA]</scope>
    <source>
        <strain evidence="1 2">Costa Rica</strain>
    </source>
</reference>
<dbReference type="EMBL" id="UYYA01001528">
    <property type="protein sequence ID" value="VDM55466.1"/>
    <property type="molecule type" value="Genomic_DNA"/>
</dbReference>
<evidence type="ECO:0000313" key="1">
    <source>
        <dbReference type="EMBL" id="VDM55466.1"/>
    </source>
</evidence>
<name>A0A0R3PHQ3_ANGCS</name>